<dbReference type="GO" id="GO:0009146">
    <property type="term" value="P:purine nucleoside triphosphate catabolic process"/>
    <property type="evidence" value="ECO:0007669"/>
    <property type="project" value="UniProtKB-UniRule"/>
</dbReference>
<dbReference type="PANTHER" id="PTHR11067">
    <property type="entry name" value="INOSINE TRIPHOSPHATE PYROPHOSPHATASE/HAM1 PROTEIN"/>
    <property type="match status" value="1"/>
</dbReference>
<dbReference type="GO" id="GO:0005829">
    <property type="term" value="C:cytosol"/>
    <property type="evidence" value="ECO:0007669"/>
    <property type="project" value="TreeGrafter"/>
</dbReference>
<evidence type="ECO:0000256" key="1">
    <source>
        <dbReference type="ARBA" id="ARBA00008023"/>
    </source>
</evidence>
<dbReference type="OrthoDB" id="9807456at2"/>
<dbReference type="EMBL" id="PYYB01000002">
    <property type="protein sequence ID" value="PTL56377.1"/>
    <property type="molecule type" value="Genomic_DNA"/>
</dbReference>
<dbReference type="Gene3D" id="3.90.950.10">
    <property type="match status" value="1"/>
</dbReference>
<evidence type="ECO:0000256" key="5">
    <source>
        <dbReference type="ARBA" id="ARBA00022801"/>
    </source>
</evidence>
<dbReference type="GO" id="GO:0036220">
    <property type="term" value="F:ITP diphosphatase activity"/>
    <property type="evidence" value="ECO:0007669"/>
    <property type="project" value="UniProtKB-UniRule"/>
</dbReference>
<keyword evidence="3 10" id="KW-0479">Metal-binding</keyword>
<reference evidence="12 13" key="1">
    <citation type="submission" date="2018-03" db="EMBL/GenBank/DDBJ databases">
        <title>Aquarubrobacter algicola gen. nov., sp. nov., a novel actinobacterium isolated from shallow eutrophic lake during the end of cyanobacterial harmful algal blooms.</title>
        <authorList>
            <person name="Chun S.J."/>
        </authorList>
    </citation>
    <scope>NUCLEOTIDE SEQUENCE [LARGE SCALE GENOMIC DNA]</scope>
    <source>
        <strain evidence="12 13">Seoho-28</strain>
    </source>
</reference>
<dbReference type="EC" id="3.6.1.66" evidence="10"/>
<dbReference type="CDD" id="cd00515">
    <property type="entry name" value="HAM1"/>
    <property type="match status" value="1"/>
</dbReference>
<evidence type="ECO:0000256" key="6">
    <source>
        <dbReference type="ARBA" id="ARBA00022842"/>
    </source>
</evidence>
<accession>A0A2T4UF15</accession>
<dbReference type="GO" id="GO:0000166">
    <property type="term" value="F:nucleotide binding"/>
    <property type="evidence" value="ECO:0007669"/>
    <property type="project" value="UniProtKB-KW"/>
</dbReference>
<dbReference type="RefSeq" id="WP_107570096.1">
    <property type="nucleotide sequence ID" value="NZ_PYYB01000002.1"/>
</dbReference>
<feature type="binding site" evidence="10">
    <location>
        <begin position="148"/>
        <end position="151"/>
    </location>
    <ligand>
        <name>substrate</name>
    </ligand>
</feature>
<keyword evidence="6 10" id="KW-0460">Magnesium</keyword>
<feature type="binding site" evidence="10">
    <location>
        <position position="68"/>
    </location>
    <ligand>
        <name>Mg(2+)</name>
        <dbReference type="ChEBI" id="CHEBI:18420"/>
    </ligand>
</feature>
<dbReference type="InterPro" id="IPR029001">
    <property type="entry name" value="ITPase-like_fam"/>
</dbReference>
<feature type="region of interest" description="Disordered" evidence="11">
    <location>
        <begin position="145"/>
        <end position="172"/>
    </location>
</feature>
<keyword evidence="5 10" id="KW-0378">Hydrolase</keyword>
<evidence type="ECO:0000313" key="12">
    <source>
        <dbReference type="EMBL" id="PTL56377.1"/>
    </source>
</evidence>
<dbReference type="HAMAP" id="MF_01405">
    <property type="entry name" value="Non_canon_purine_NTPase"/>
    <property type="match status" value="1"/>
</dbReference>
<dbReference type="SUPFAM" id="SSF52972">
    <property type="entry name" value="ITPase-like"/>
    <property type="match status" value="1"/>
</dbReference>
<evidence type="ECO:0000256" key="9">
    <source>
        <dbReference type="ARBA" id="ARBA00052017"/>
    </source>
</evidence>
<comment type="similarity">
    <text evidence="1 10">Belongs to the HAM1 NTPase family.</text>
</comment>
<dbReference type="InterPro" id="IPR020922">
    <property type="entry name" value="dITP/XTP_pyrophosphatase"/>
</dbReference>
<comment type="caution">
    <text evidence="10">Lacks conserved residue(s) required for the propagation of feature annotation.</text>
</comment>
<evidence type="ECO:0000256" key="4">
    <source>
        <dbReference type="ARBA" id="ARBA00022741"/>
    </source>
</evidence>
<comment type="cofactor">
    <cofactor evidence="10">
        <name>Mg(2+)</name>
        <dbReference type="ChEBI" id="CHEBI:18420"/>
    </cofactor>
    <text evidence="10">Binds 1 Mg(2+) ion per subunit.</text>
</comment>
<dbReference type="InterPro" id="IPR002637">
    <property type="entry name" value="RdgB/HAM1"/>
</dbReference>
<evidence type="ECO:0000256" key="11">
    <source>
        <dbReference type="SAM" id="MobiDB-lite"/>
    </source>
</evidence>
<feature type="active site" description="Proton acceptor" evidence="10">
    <location>
        <position position="68"/>
    </location>
</feature>
<dbReference type="GO" id="GO:0046872">
    <property type="term" value="F:metal ion binding"/>
    <property type="evidence" value="ECO:0007669"/>
    <property type="project" value="UniProtKB-KW"/>
</dbReference>
<proteinExistence type="inferred from homology"/>
<comment type="subunit">
    <text evidence="2 10">Homodimer.</text>
</comment>
<comment type="catalytic activity">
    <reaction evidence="10">
        <text>ITP + H2O = IMP + diphosphate + H(+)</text>
        <dbReference type="Rhea" id="RHEA:29399"/>
        <dbReference type="ChEBI" id="CHEBI:15377"/>
        <dbReference type="ChEBI" id="CHEBI:15378"/>
        <dbReference type="ChEBI" id="CHEBI:33019"/>
        <dbReference type="ChEBI" id="CHEBI:58053"/>
        <dbReference type="ChEBI" id="CHEBI:61402"/>
        <dbReference type="EC" id="3.6.1.66"/>
    </reaction>
</comment>
<evidence type="ECO:0000256" key="8">
    <source>
        <dbReference type="ARBA" id="ARBA00051875"/>
    </source>
</evidence>
<protein>
    <recommendedName>
        <fullName evidence="10">dITP/XTP pyrophosphatase</fullName>
        <ecNumber evidence="10">3.6.1.66</ecNumber>
    </recommendedName>
    <alternativeName>
        <fullName evidence="10">Non-canonical purine NTP pyrophosphatase</fullName>
    </alternativeName>
    <alternativeName>
        <fullName evidence="10">Non-standard purine NTP pyrophosphatase</fullName>
    </alternativeName>
    <alternativeName>
        <fullName evidence="10">Nucleoside-triphosphate diphosphatase</fullName>
    </alternativeName>
    <alternativeName>
        <fullName evidence="10">Nucleoside-triphosphate pyrophosphatase</fullName>
        <shortName evidence="10">NTPase</shortName>
    </alternativeName>
</protein>
<evidence type="ECO:0000256" key="3">
    <source>
        <dbReference type="ARBA" id="ARBA00022723"/>
    </source>
</evidence>
<dbReference type="FunFam" id="3.90.950.10:FF:000001">
    <property type="entry name" value="dITP/XTP pyrophosphatase"/>
    <property type="match status" value="1"/>
</dbReference>
<keyword evidence="13" id="KW-1185">Reference proteome</keyword>
<evidence type="ECO:0000313" key="13">
    <source>
        <dbReference type="Proteomes" id="UP000240739"/>
    </source>
</evidence>
<evidence type="ECO:0000256" key="7">
    <source>
        <dbReference type="ARBA" id="ARBA00023080"/>
    </source>
</evidence>
<dbReference type="AlphaFoldDB" id="A0A2T4UF15"/>
<comment type="catalytic activity">
    <reaction evidence="8 10">
        <text>dITP + H2O = dIMP + diphosphate + H(+)</text>
        <dbReference type="Rhea" id="RHEA:28342"/>
        <dbReference type="ChEBI" id="CHEBI:15377"/>
        <dbReference type="ChEBI" id="CHEBI:15378"/>
        <dbReference type="ChEBI" id="CHEBI:33019"/>
        <dbReference type="ChEBI" id="CHEBI:61194"/>
        <dbReference type="ChEBI" id="CHEBI:61382"/>
        <dbReference type="EC" id="3.6.1.66"/>
    </reaction>
</comment>
<dbReference type="GO" id="GO:0035870">
    <property type="term" value="F:dITP diphosphatase activity"/>
    <property type="evidence" value="ECO:0007669"/>
    <property type="project" value="UniProtKB-UniRule"/>
</dbReference>
<comment type="caution">
    <text evidence="12">The sequence shown here is derived from an EMBL/GenBank/DDBJ whole genome shotgun (WGS) entry which is preliminary data.</text>
</comment>
<feature type="binding site" evidence="10">
    <location>
        <begin position="187"/>
        <end position="188"/>
    </location>
    <ligand>
        <name>substrate</name>
    </ligand>
</feature>
<sequence>MTPLQLVLSTRNDHKAREFGDLLAPHAVAPLPDAVVLPPEDGDTFAENALGKARAAAAALGVPAIADDSGIEAAALDGRPGVRSARFAGPDATDAENLSKLLREAPAGSAVAYVCAIAFVDPHDGTERVFEGRCTGTLDHDPRGTGGFGYDPAFVPDDPLARDPAGADGRPRTMAQLSPQEKASISHRGHAARLLLAWLDGRAAG</sequence>
<organism evidence="12 13">
    <name type="scientific">Paraconexibacter algicola</name>
    <dbReference type="NCBI Taxonomy" id="2133960"/>
    <lineage>
        <taxon>Bacteria</taxon>
        <taxon>Bacillati</taxon>
        <taxon>Actinomycetota</taxon>
        <taxon>Thermoleophilia</taxon>
        <taxon>Solirubrobacterales</taxon>
        <taxon>Paraconexibacteraceae</taxon>
        <taxon>Paraconexibacter</taxon>
    </lineage>
</organism>
<dbReference type="PANTHER" id="PTHR11067:SF9">
    <property type="entry name" value="INOSINE TRIPHOSPHATE PYROPHOSPHATASE"/>
    <property type="match status" value="1"/>
</dbReference>
<dbReference type="GO" id="GO:0017111">
    <property type="term" value="F:ribonucleoside triphosphate phosphatase activity"/>
    <property type="evidence" value="ECO:0007669"/>
    <property type="project" value="InterPro"/>
</dbReference>
<keyword evidence="7 10" id="KW-0546">Nucleotide metabolism</keyword>
<dbReference type="GO" id="GO:0009117">
    <property type="term" value="P:nucleotide metabolic process"/>
    <property type="evidence" value="ECO:0007669"/>
    <property type="project" value="UniProtKB-KW"/>
</dbReference>
<keyword evidence="4 10" id="KW-0547">Nucleotide-binding</keyword>
<dbReference type="GO" id="GO:0036222">
    <property type="term" value="F:XTP diphosphatase activity"/>
    <property type="evidence" value="ECO:0007669"/>
    <property type="project" value="UniProtKB-UniRule"/>
</dbReference>
<name>A0A2T4UF15_9ACTN</name>
<dbReference type="Proteomes" id="UP000240739">
    <property type="component" value="Unassembled WGS sequence"/>
</dbReference>
<comment type="function">
    <text evidence="10">Pyrophosphatase that catalyzes the hydrolysis of nucleoside triphosphates to their monophosphate derivatives, with a high preference for the non-canonical purine nucleotides XTP (xanthosine triphosphate), dITP (deoxyinosine triphosphate) and ITP. Seems to function as a house-cleaning enzyme that removes non-canonical purine nucleotides from the nucleotide pool, thus preventing their incorporation into DNA/RNA and avoiding chromosomal lesions.</text>
</comment>
<evidence type="ECO:0000256" key="2">
    <source>
        <dbReference type="ARBA" id="ARBA00011738"/>
    </source>
</evidence>
<evidence type="ECO:0000256" key="10">
    <source>
        <dbReference type="HAMAP-Rule" id="MF_01405"/>
    </source>
</evidence>
<feature type="binding site" evidence="10">
    <location>
        <position position="69"/>
    </location>
    <ligand>
        <name>substrate</name>
    </ligand>
</feature>
<feature type="binding site" evidence="10">
    <location>
        <position position="182"/>
    </location>
    <ligand>
        <name>substrate</name>
    </ligand>
</feature>
<feature type="binding site" evidence="10">
    <location>
        <begin position="10"/>
        <end position="15"/>
    </location>
    <ligand>
        <name>substrate</name>
    </ligand>
</feature>
<dbReference type="Pfam" id="PF01725">
    <property type="entry name" value="Ham1p_like"/>
    <property type="match status" value="1"/>
</dbReference>
<gene>
    <name evidence="12" type="ORF">C7Y72_15535</name>
</gene>
<comment type="catalytic activity">
    <reaction evidence="9 10">
        <text>XTP + H2O = XMP + diphosphate + H(+)</text>
        <dbReference type="Rhea" id="RHEA:28610"/>
        <dbReference type="ChEBI" id="CHEBI:15377"/>
        <dbReference type="ChEBI" id="CHEBI:15378"/>
        <dbReference type="ChEBI" id="CHEBI:33019"/>
        <dbReference type="ChEBI" id="CHEBI:57464"/>
        <dbReference type="ChEBI" id="CHEBI:61314"/>
        <dbReference type="EC" id="3.6.1.66"/>
    </reaction>
</comment>